<accession>A0A3B0U8W6</accession>
<protein>
    <submittedName>
        <fullName evidence="1">Uncharacterized protein</fullName>
    </submittedName>
</protein>
<gene>
    <name evidence="1" type="ORF">MNBD_ALPHA09-1544</name>
</gene>
<reference evidence="1" key="1">
    <citation type="submission" date="2018-06" db="EMBL/GenBank/DDBJ databases">
        <authorList>
            <person name="Zhirakovskaya E."/>
        </authorList>
    </citation>
    <scope>NUCLEOTIDE SEQUENCE</scope>
</reference>
<dbReference type="EMBL" id="UOEM01000091">
    <property type="protein sequence ID" value="VAW15876.1"/>
    <property type="molecule type" value="Genomic_DNA"/>
</dbReference>
<organism evidence="1">
    <name type="scientific">hydrothermal vent metagenome</name>
    <dbReference type="NCBI Taxonomy" id="652676"/>
    <lineage>
        <taxon>unclassified sequences</taxon>
        <taxon>metagenomes</taxon>
        <taxon>ecological metagenomes</taxon>
    </lineage>
</organism>
<dbReference type="AlphaFoldDB" id="A0A3B0U8W6"/>
<proteinExistence type="predicted"/>
<name>A0A3B0U8W6_9ZZZZ</name>
<evidence type="ECO:0000313" key="1">
    <source>
        <dbReference type="EMBL" id="VAW15876.1"/>
    </source>
</evidence>
<sequence>MNKFFLAGIGGILLSGVFAALLIASNVQSAPEPPVMVNFLLFTELV</sequence>